<dbReference type="InterPro" id="IPR021150">
    <property type="entry name" value="Ubiq_cyt_c_chap"/>
</dbReference>
<dbReference type="Pfam" id="PF03981">
    <property type="entry name" value="Ubiq_cyt_C_chap"/>
    <property type="match status" value="1"/>
</dbReference>
<dbReference type="EMBL" id="FOWZ01000003">
    <property type="protein sequence ID" value="SFP20700.1"/>
    <property type="molecule type" value="Genomic_DNA"/>
</dbReference>
<protein>
    <submittedName>
        <fullName evidence="3">Cytochrome b pre-mRNA-processing protein 3</fullName>
    </submittedName>
</protein>
<name>A0A1I5NG78_9SPHN</name>
<gene>
    <name evidence="3" type="ORF">SAMN04488060_1820</name>
</gene>
<keyword evidence="4" id="KW-1185">Reference proteome</keyword>
<accession>A0A1I5NG78</accession>
<reference evidence="4" key="1">
    <citation type="submission" date="2016-10" db="EMBL/GenBank/DDBJ databases">
        <authorList>
            <person name="Varghese N."/>
            <person name="Submissions S."/>
        </authorList>
    </citation>
    <scope>NUCLEOTIDE SEQUENCE [LARGE SCALE GENOMIC DNA]</scope>
    <source>
        <strain evidence="4">CGMCC 1.7715</strain>
    </source>
</reference>
<evidence type="ECO:0000313" key="4">
    <source>
        <dbReference type="Proteomes" id="UP000199331"/>
    </source>
</evidence>
<dbReference type="OrthoDB" id="7158889at2"/>
<comment type="similarity">
    <text evidence="1">Belongs to the UPF0174 family.</text>
</comment>
<evidence type="ECO:0000259" key="2">
    <source>
        <dbReference type="Pfam" id="PF03981"/>
    </source>
</evidence>
<organism evidence="3 4">
    <name type="scientific">Qipengyuania nanhaisediminis</name>
    <dbReference type="NCBI Taxonomy" id="604088"/>
    <lineage>
        <taxon>Bacteria</taxon>
        <taxon>Pseudomonadati</taxon>
        <taxon>Pseudomonadota</taxon>
        <taxon>Alphaproteobacteria</taxon>
        <taxon>Sphingomonadales</taxon>
        <taxon>Erythrobacteraceae</taxon>
        <taxon>Qipengyuania</taxon>
    </lineage>
</organism>
<dbReference type="RefSeq" id="WP_090480430.1">
    <property type="nucleotide sequence ID" value="NZ_FOWZ01000003.1"/>
</dbReference>
<evidence type="ECO:0000256" key="1">
    <source>
        <dbReference type="ARBA" id="ARBA00006436"/>
    </source>
</evidence>
<feature type="domain" description="Ubiquinol-cytochrome c chaperone" evidence="2">
    <location>
        <begin position="38"/>
        <end position="171"/>
    </location>
</feature>
<proteinExistence type="inferred from homology"/>
<dbReference type="Proteomes" id="UP000199331">
    <property type="component" value="Unassembled WGS sequence"/>
</dbReference>
<dbReference type="STRING" id="604088.SAMN04488060_1820"/>
<sequence>MTFFARLFGTQEDPREQWRPLWHRVVEEARDPDWYRMCGVADTLEGRFDMVTLVLSLAILRMETDEDLAPHTALLTELFVEDMEGQLREAGIGDPTVGKKIGNLMSSMGGRLGAYRTALAAEDRVALADALKRNVTMSQEDEAEALAERMIRLHKRLARTEASQLRAGEFAA</sequence>
<dbReference type="AlphaFoldDB" id="A0A1I5NG78"/>
<evidence type="ECO:0000313" key="3">
    <source>
        <dbReference type="EMBL" id="SFP20700.1"/>
    </source>
</evidence>